<dbReference type="AlphaFoldDB" id="A0A4Z0MPM6"/>
<dbReference type="Proteomes" id="UP000298284">
    <property type="component" value="Unassembled WGS sequence"/>
</dbReference>
<accession>A0A4Z0MPM6</accession>
<dbReference type="RefSeq" id="WP_135529705.1">
    <property type="nucleotide sequence ID" value="NZ_SRKZ01000002.1"/>
</dbReference>
<dbReference type="EMBL" id="SRKZ01000002">
    <property type="protein sequence ID" value="TGD81298.1"/>
    <property type="molecule type" value="Genomic_DNA"/>
</dbReference>
<protein>
    <recommendedName>
        <fullName evidence="4">RHS repeat protein</fullName>
    </recommendedName>
</protein>
<comment type="caution">
    <text evidence="2">The sequence shown here is derived from an EMBL/GenBank/DDBJ whole genome shotgun (WGS) entry which is preliminary data.</text>
</comment>
<evidence type="ECO:0000256" key="1">
    <source>
        <dbReference type="SAM" id="MobiDB-lite"/>
    </source>
</evidence>
<proteinExistence type="predicted"/>
<evidence type="ECO:0000313" key="3">
    <source>
        <dbReference type="Proteomes" id="UP000298284"/>
    </source>
</evidence>
<sequence length="331" mass="37577">MRNKIRSVTKVRLIDKIGEVDSVDYMELDRQGNKVLLYNPHSKARIIRHYDKRGRLVEVIQQPTPTYPYSMREVLDPDKGLYTSFRQPAGKPDVPLLTVTHQRQGNISSSEAQLHQPIYQQGQIITQVTARGYNVSHDTVRVDFFGYDGTQQAQAYQSMYTIVQNGRSIENGTVSFQNQLQALLDSSARARQWRSQGLSDAAILLRQNGLRGSYIASTYSQYDKNGWLIRSEHSSPTKLLSKPVTQESEHGTMTTTSSSYSSFSYQYDAQGRVIREEFMAVFPALSQTSKPASDTVRTVTDKTYSSKGLLLSETNSSAGRTTRYEYRYSRF</sequence>
<reference evidence="2 3" key="1">
    <citation type="submission" date="2019-04" db="EMBL/GenBank/DDBJ databases">
        <authorList>
            <person name="Feng G."/>
            <person name="Zhang J."/>
            <person name="Zhu H."/>
        </authorList>
    </citation>
    <scope>NUCLEOTIDE SEQUENCE [LARGE SCALE GENOMIC DNA]</scope>
    <source>
        <strain evidence="2 3">JCM 19491</strain>
    </source>
</reference>
<evidence type="ECO:0000313" key="2">
    <source>
        <dbReference type="EMBL" id="TGD81298.1"/>
    </source>
</evidence>
<evidence type="ECO:0008006" key="4">
    <source>
        <dbReference type="Google" id="ProtNLM"/>
    </source>
</evidence>
<gene>
    <name evidence="2" type="ORF">EU557_06945</name>
</gene>
<name>A0A4Z0MPM6_9BACT</name>
<keyword evidence="3" id="KW-1185">Reference proteome</keyword>
<dbReference type="OrthoDB" id="875746at2"/>
<organism evidence="2 3">
    <name type="scientific">Hymenobacter wooponensis</name>
    <dbReference type="NCBI Taxonomy" id="1525360"/>
    <lineage>
        <taxon>Bacteria</taxon>
        <taxon>Pseudomonadati</taxon>
        <taxon>Bacteroidota</taxon>
        <taxon>Cytophagia</taxon>
        <taxon>Cytophagales</taxon>
        <taxon>Hymenobacteraceae</taxon>
        <taxon>Hymenobacter</taxon>
    </lineage>
</organism>
<feature type="region of interest" description="Disordered" evidence="1">
    <location>
        <begin position="238"/>
        <end position="257"/>
    </location>
</feature>